<keyword evidence="13" id="KW-0012">Acyltransferase</keyword>
<evidence type="ECO:0000256" key="4">
    <source>
        <dbReference type="ARBA" id="ARBA00022679"/>
    </source>
</evidence>
<feature type="domain" description="RING-type" evidence="12">
    <location>
        <begin position="108"/>
        <end position="150"/>
    </location>
</feature>
<evidence type="ECO:0000256" key="7">
    <source>
        <dbReference type="ARBA" id="ARBA00022786"/>
    </source>
</evidence>
<accession>A0A5B7C8K5</accession>
<dbReference type="EMBL" id="GHES01046873">
    <property type="protein sequence ID" value="MPA77432.1"/>
    <property type="molecule type" value="Transcribed_RNA"/>
</dbReference>
<evidence type="ECO:0000256" key="2">
    <source>
        <dbReference type="ARBA" id="ARBA00004906"/>
    </source>
</evidence>
<dbReference type="EC" id="2.3.2.27" evidence="3"/>
<keyword evidence="11" id="KW-1133">Transmembrane helix</keyword>
<dbReference type="PROSITE" id="PS50089">
    <property type="entry name" value="ZF_RING_2"/>
    <property type="match status" value="1"/>
</dbReference>
<evidence type="ECO:0000256" key="1">
    <source>
        <dbReference type="ARBA" id="ARBA00000900"/>
    </source>
</evidence>
<feature type="transmembrane region" description="Helical" evidence="11">
    <location>
        <begin position="26"/>
        <end position="52"/>
    </location>
</feature>
<dbReference type="InterPro" id="IPR001841">
    <property type="entry name" value="Znf_RING"/>
</dbReference>
<dbReference type="CDD" id="cd16461">
    <property type="entry name" value="RING-H2_EL5-like"/>
    <property type="match status" value="1"/>
</dbReference>
<dbReference type="SMART" id="SM00184">
    <property type="entry name" value="RING"/>
    <property type="match status" value="1"/>
</dbReference>
<dbReference type="GO" id="GO:0008270">
    <property type="term" value="F:zinc ion binding"/>
    <property type="evidence" value="ECO:0007669"/>
    <property type="project" value="UniProtKB-KW"/>
</dbReference>
<evidence type="ECO:0000256" key="5">
    <source>
        <dbReference type="ARBA" id="ARBA00022723"/>
    </source>
</evidence>
<comment type="pathway">
    <text evidence="2">Protein modification; protein ubiquitination.</text>
</comment>
<dbReference type="Gene3D" id="3.30.40.10">
    <property type="entry name" value="Zinc/RING finger domain, C3HC4 (zinc finger)"/>
    <property type="match status" value="1"/>
</dbReference>
<evidence type="ECO:0000256" key="10">
    <source>
        <dbReference type="SAM" id="MobiDB-lite"/>
    </source>
</evidence>
<dbReference type="PANTHER" id="PTHR46913">
    <property type="entry name" value="RING-H2 FINGER PROTEIN ATL16"/>
    <property type="match status" value="1"/>
</dbReference>
<keyword evidence="4 13" id="KW-0808">Transferase</keyword>
<dbReference type="GO" id="GO:0061630">
    <property type="term" value="F:ubiquitin protein ligase activity"/>
    <property type="evidence" value="ECO:0007669"/>
    <property type="project" value="UniProtKB-EC"/>
</dbReference>
<reference evidence="13" key="1">
    <citation type="submission" date="2019-08" db="EMBL/GenBank/DDBJ databases">
        <title>Reference gene set and small RNA set construction with multiple tissues from Davidia involucrata Baill.</title>
        <authorList>
            <person name="Yang H."/>
            <person name="Zhou C."/>
            <person name="Li G."/>
            <person name="Wang J."/>
            <person name="Gao P."/>
            <person name="Wang M."/>
            <person name="Wang R."/>
            <person name="Zhao Y."/>
        </authorList>
    </citation>
    <scope>NUCLEOTIDE SEQUENCE</scope>
    <source>
        <tissue evidence="13">Mixed with DoveR01_LX</tissue>
    </source>
</reference>
<dbReference type="AlphaFoldDB" id="A0A5B7C8K5"/>
<organism evidence="13">
    <name type="scientific">Davidia involucrata</name>
    <name type="common">Dove tree</name>
    <dbReference type="NCBI Taxonomy" id="16924"/>
    <lineage>
        <taxon>Eukaryota</taxon>
        <taxon>Viridiplantae</taxon>
        <taxon>Streptophyta</taxon>
        <taxon>Embryophyta</taxon>
        <taxon>Tracheophyta</taxon>
        <taxon>Spermatophyta</taxon>
        <taxon>Magnoliopsida</taxon>
        <taxon>eudicotyledons</taxon>
        <taxon>Gunneridae</taxon>
        <taxon>Pentapetalae</taxon>
        <taxon>asterids</taxon>
        <taxon>Cornales</taxon>
        <taxon>Nyssaceae</taxon>
        <taxon>Davidia</taxon>
    </lineage>
</organism>
<keyword evidence="8" id="KW-0862">Zinc</keyword>
<dbReference type="GO" id="GO:0016567">
    <property type="term" value="P:protein ubiquitination"/>
    <property type="evidence" value="ECO:0007669"/>
    <property type="project" value="InterPro"/>
</dbReference>
<protein>
    <recommendedName>
        <fullName evidence="3">RING-type E3 ubiquitin transferase</fullName>
        <ecNumber evidence="3">2.3.2.27</ecNumber>
    </recommendedName>
</protein>
<proteinExistence type="predicted"/>
<evidence type="ECO:0000259" key="12">
    <source>
        <dbReference type="PROSITE" id="PS50089"/>
    </source>
</evidence>
<dbReference type="PANTHER" id="PTHR46913:SF21">
    <property type="entry name" value="RING-TYPE E3 UBIQUITIN TRANSFERASE"/>
    <property type="match status" value="1"/>
</dbReference>
<keyword evidence="11" id="KW-0472">Membrane</keyword>
<comment type="catalytic activity">
    <reaction evidence="1">
        <text>S-ubiquitinyl-[E2 ubiquitin-conjugating enzyme]-L-cysteine + [acceptor protein]-L-lysine = [E2 ubiquitin-conjugating enzyme]-L-cysteine + N(6)-ubiquitinyl-[acceptor protein]-L-lysine.</text>
        <dbReference type="EC" id="2.3.2.27"/>
    </reaction>
</comment>
<dbReference type="InterPro" id="IPR044600">
    <property type="entry name" value="ATL1/ATL16-like"/>
</dbReference>
<keyword evidence="5" id="KW-0479">Metal-binding</keyword>
<evidence type="ECO:0000256" key="3">
    <source>
        <dbReference type="ARBA" id="ARBA00012483"/>
    </source>
</evidence>
<evidence type="ECO:0000256" key="11">
    <source>
        <dbReference type="SAM" id="Phobius"/>
    </source>
</evidence>
<keyword evidence="6 9" id="KW-0863">Zinc-finger</keyword>
<keyword evidence="7" id="KW-0833">Ubl conjugation pathway</keyword>
<sequence length="221" mass="24331">MTYQSPLQQRTMGSDDRNKVGSSLKMLLAAMFSLLGIAILIAILQICARYILRREERRRRAILFSTIEAAISEENSSEPPKSGVDQSVIESLPMFNYKANDQGEAKECSVCLNTIVEEALVRLLPNCKHLFHADCIGMWLSSHTTCPNCRTLAAPPDTGVQPTAPPLDEITPNGAAELEKVGGSGSRLSSFRRMLGRERSSRRTRSCGEEAGSEDLEMQGR</sequence>
<name>A0A5B7C8K5_DAVIN</name>
<keyword evidence="11" id="KW-0812">Transmembrane</keyword>
<dbReference type="InterPro" id="IPR013083">
    <property type="entry name" value="Znf_RING/FYVE/PHD"/>
</dbReference>
<dbReference type="Pfam" id="PF13639">
    <property type="entry name" value="zf-RING_2"/>
    <property type="match status" value="1"/>
</dbReference>
<dbReference type="SUPFAM" id="SSF57850">
    <property type="entry name" value="RING/U-box"/>
    <property type="match status" value="1"/>
</dbReference>
<evidence type="ECO:0000256" key="9">
    <source>
        <dbReference type="PROSITE-ProRule" id="PRU00175"/>
    </source>
</evidence>
<feature type="compositionally biased region" description="Acidic residues" evidence="10">
    <location>
        <begin position="211"/>
        <end position="221"/>
    </location>
</feature>
<evidence type="ECO:0000256" key="8">
    <source>
        <dbReference type="ARBA" id="ARBA00022833"/>
    </source>
</evidence>
<evidence type="ECO:0000256" key="6">
    <source>
        <dbReference type="ARBA" id="ARBA00022771"/>
    </source>
</evidence>
<feature type="region of interest" description="Disordered" evidence="10">
    <location>
        <begin position="177"/>
        <end position="221"/>
    </location>
</feature>
<gene>
    <name evidence="13" type="ORF">Din_046873</name>
</gene>
<evidence type="ECO:0000313" key="13">
    <source>
        <dbReference type="EMBL" id="MPA77432.1"/>
    </source>
</evidence>